<dbReference type="Pfam" id="PF20087">
    <property type="entry name" value="DUF6479"/>
    <property type="match status" value="1"/>
</dbReference>
<dbReference type="Proteomes" id="UP001500973">
    <property type="component" value="Unassembled WGS sequence"/>
</dbReference>
<proteinExistence type="predicted"/>
<dbReference type="InterPro" id="IPR045513">
    <property type="entry name" value="DUF6479"/>
</dbReference>
<name>A0ABN1YUW5_9ACTN</name>
<evidence type="ECO:0000313" key="3">
    <source>
        <dbReference type="EMBL" id="GAA1423214.1"/>
    </source>
</evidence>
<evidence type="ECO:0000256" key="1">
    <source>
        <dbReference type="SAM" id="MobiDB-lite"/>
    </source>
</evidence>
<accession>A0ABN1YUW5</accession>
<sequence>MTNTSWIETAGLAAGRGALGIGMVVAAAVVVALLIGAFAFGSRRVRQAGRVRPSPEEQPRMPEGGPVREVRENREPDEMPTGEGRLTPHQMKGRGSSATRTGTGAGTRTGTGQERPRWDEGSSGGFGSGGPGAR</sequence>
<gene>
    <name evidence="3" type="ORF">GCM10009601_26000</name>
</gene>
<reference evidence="3 4" key="1">
    <citation type="journal article" date="2019" name="Int. J. Syst. Evol. Microbiol.">
        <title>The Global Catalogue of Microorganisms (GCM) 10K type strain sequencing project: providing services to taxonomists for standard genome sequencing and annotation.</title>
        <authorList>
            <consortium name="The Broad Institute Genomics Platform"/>
            <consortium name="The Broad Institute Genome Sequencing Center for Infectious Disease"/>
            <person name="Wu L."/>
            <person name="Ma J."/>
        </authorList>
    </citation>
    <scope>NUCLEOTIDE SEQUENCE [LARGE SCALE GENOMIC DNA]</scope>
    <source>
        <strain evidence="3 4">JCM 11756</strain>
    </source>
</reference>
<keyword evidence="2" id="KW-1133">Transmembrane helix</keyword>
<feature type="transmembrane region" description="Helical" evidence="2">
    <location>
        <begin position="20"/>
        <end position="40"/>
    </location>
</feature>
<feature type="compositionally biased region" description="Basic and acidic residues" evidence="1">
    <location>
        <begin position="53"/>
        <end position="77"/>
    </location>
</feature>
<keyword evidence="2" id="KW-0472">Membrane</keyword>
<protein>
    <submittedName>
        <fullName evidence="3">DUF6479 family protein</fullName>
    </submittedName>
</protein>
<evidence type="ECO:0000313" key="4">
    <source>
        <dbReference type="Proteomes" id="UP001500973"/>
    </source>
</evidence>
<organism evidence="3 4">
    <name type="scientific">Streptomyces thermospinosisporus</name>
    <dbReference type="NCBI Taxonomy" id="161482"/>
    <lineage>
        <taxon>Bacteria</taxon>
        <taxon>Bacillati</taxon>
        <taxon>Actinomycetota</taxon>
        <taxon>Actinomycetes</taxon>
        <taxon>Kitasatosporales</taxon>
        <taxon>Streptomycetaceae</taxon>
        <taxon>Streptomyces</taxon>
    </lineage>
</organism>
<dbReference type="RefSeq" id="WP_344012631.1">
    <property type="nucleotide sequence ID" value="NZ_BAAAIZ010000033.1"/>
</dbReference>
<dbReference type="EMBL" id="BAAAIZ010000033">
    <property type="protein sequence ID" value="GAA1423214.1"/>
    <property type="molecule type" value="Genomic_DNA"/>
</dbReference>
<keyword evidence="4" id="KW-1185">Reference proteome</keyword>
<comment type="caution">
    <text evidence="3">The sequence shown here is derived from an EMBL/GenBank/DDBJ whole genome shotgun (WGS) entry which is preliminary data.</text>
</comment>
<feature type="compositionally biased region" description="Gly residues" evidence="1">
    <location>
        <begin position="122"/>
        <end position="134"/>
    </location>
</feature>
<feature type="region of interest" description="Disordered" evidence="1">
    <location>
        <begin position="44"/>
        <end position="134"/>
    </location>
</feature>
<feature type="compositionally biased region" description="Low complexity" evidence="1">
    <location>
        <begin position="93"/>
        <end position="102"/>
    </location>
</feature>
<evidence type="ECO:0000256" key="2">
    <source>
        <dbReference type="SAM" id="Phobius"/>
    </source>
</evidence>
<keyword evidence="2" id="KW-0812">Transmembrane</keyword>